<comment type="similarity">
    <text evidence="1">Belongs to the peptidase S13 family.</text>
</comment>
<feature type="chain" id="PRO_5002697497" evidence="3">
    <location>
        <begin position="21"/>
        <end position="548"/>
    </location>
</feature>
<dbReference type="Gene3D" id="3.50.80.20">
    <property type="entry name" value="D-Ala-D-Ala carboxypeptidase C, peptidase S13"/>
    <property type="match status" value="1"/>
</dbReference>
<feature type="signal peptide" evidence="3">
    <location>
        <begin position="1"/>
        <end position="20"/>
    </location>
</feature>
<evidence type="ECO:0000256" key="2">
    <source>
        <dbReference type="ARBA" id="ARBA00022801"/>
    </source>
</evidence>
<evidence type="ECO:0000256" key="3">
    <source>
        <dbReference type="SAM" id="SignalP"/>
    </source>
</evidence>
<dbReference type="PANTHER" id="PTHR30023">
    <property type="entry name" value="D-ALANYL-D-ALANINE CARBOXYPEPTIDASE"/>
    <property type="match status" value="1"/>
</dbReference>
<dbReference type="AlphaFoldDB" id="A6G425"/>
<dbReference type="GO" id="GO:0004185">
    <property type="term" value="F:serine-type carboxypeptidase activity"/>
    <property type="evidence" value="ECO:0007669"/>
    <property type="project" value="InterPro"/>
</dbReference>
<reference evidence="4 5" key="1">
    <citation type="submission" date="2007-06" db="EMBL/GenBank/DDBJ databases">
        <authorList>
            <person name="Shimkets L."/>
            <person name="Ferriera S."/>
            <person name="Johnson J."/>
            <person name="Kravitz S."/>
            <person name="Beeson K."/>
            <person name="Sutton G."/>
            <person name="Rogers Y.-H."/>
            <person name="Friedman R."/>
            <person name="Frazier M."/>
            <person name="Venter J.C."/>
        </authorList>
    </citation>
    <scope>NUCLEOTIDE SEQUENCE [LARGE SCALE GENOMIC DNA]</scope>
    <source>
        <strain evidence="4 5">SIR-1</strain>
    </source>
</reference>
<dbReference type="EMBL" id="ABCS01000020">
    <property type="protein sequence ID" value="EDM79348.1"/>
    <property type="molecule type" value="Genomic_DNA"/>
</dbReference>
<accession>A6G425</accession>
<evidence type="ECO:0000313" key="5">
    <source>
        <dbReference type="Proteomes" id="UP000005801"/>
    </source>
</evidence>
<keyword evidence="4" id="KW-0121">Carboxypeptidase</keyword>
<keyword evidence="5" id="KW-1185">Reference proteome</keyword>
<sequence>MRRPLSALFAVFLVSGLVTGAGLAGAHDAGATEREASTRAARSSAVDLAQLDALRRQAGQVELSATDWADRVDARLKALEADSKYHRNVGASSERRDQLELELERALEDAVSGLGPKARVAVELRDLDSGARLASIGAERGLHPASTQKLITAIAAVELLGPDYQFETSLSREGDALVLRGQGDPDLHLADLHALASAAMDDPESLAGVTRVVVDDSAFSHHRLGPGFGSARPGDFGHSYMAPSGALAMDYATVEVTVRPGRFNGPARVALSLPDAAVELVNHARTGFGGELEVRTEPGSQGRTRVIVEGWIPAGHAPASVRRRVSDPGLAAGAAFADVLARVAGEGAEPLPVVRGRLGATAARSKELAVHRSAPLTEVLSSALRFSNNFTAEQVLRTLAWRATDTPGSWDDGVAVLERFAAALTDDERLADQHFVNGSGLNRDGRLSPAFLVDALALTQRPGSPAQALLASFAEAGSEGTLRGRLPGAGGRLIAKTGTYGSTSSLAGIVYDEPGQRPVAFAILVNGESVERSRAAQDAVVAALLRHR</sequence>
<organism evidence="4 5">
    <name type="scientific">Plesiocystis pacifica SIR-1</name>
    <dbReference type="NCBI Taxonomy" id="391625"/>
    <lineage>
        <taxon>Bacteria</taxon>
        <taxon>Pseudomonadati</taxon>
        <taxon>Myxococcota</taxon>
        <taxon>Polyangia</taxon>
        <taxon>Nannocystales</taxon>
        <taxon>Nannocystaceae</taxon>
        <taxon>Plesiocystis</taxon>
    </lineage>
</organism>
<keyword evidence="2" id="KW-0378">Hydrolase</keyword>
<dbReference type="STRING" id="391625.PPSIR1_02306"/>
<dbReference type="OrthoDB" id="5372081at2"/>
<comment type="caution">
    <text evidence="4">The sequence shown here is derived from an EMBL/GenBank/DDBJ whole genome shotgun (WGS) entry which is preliminary data.</text>
</comment>
<dbReference type="GO" id="GO:0000270">
    <property type="term" value="P:peptidoglycan metabolic process"/>
    <property type="evidence" value="ECO:0007669"/>
    <property type="project" value="TreeGrafter"/>
</dbReference>
<proteinExistence type="inferred from homology"/>
<dbReference type="SUPFAM" id="SSF56601">
    <property type="entry name" value="beta-lactamase/transpeptidase-like"/>
    <property type="match status" value="1"/>
</dbReference>
<gene>
    <name evidence="4" type="ORF">PPSIR1_02306</name>
</gene>
<dbReference type="PANTHER" id="PTHR30023:SF0">
    <property type="entry name" value="PENICILLIN-SENSITIVE CARBOXYPEPTIDASE A"/>
    <property type="match status" value="1"/>
</dbReference>
<dbReference type="RefSeq" id="WP_006971474.1">
    <property type="nucleotide sequence ID" value="NZ_ABCS01000020.1"/>
</dbReference>
<evidence type="ECO:0000256" key="1">
    <source>
        <dbReference type="ARBA" id="ARBA00006096"/>
    </source>
</evidence>
<keyword evidence="3" id="KW-0732">Signal</keyword>
<protein>
    <submittedName>
        <fullName evidence="4">D-alanyl-D-alanine carboxypeptidase/D-alanyl-D-alanine-endopeptidase</fullName>
    </submittedName>
</protein>
<dbReference type="Pfam" id="PF02113">
    <property type="entry name" value="Peptidase_S13"/>
    <property type="match status" value="1"/>
</dbReference>
<evidence type="ECO:0000313" key="4">
    <source>
        <dbReference type="EMBL" id="EDM79348.1"/>
    </source>
</evidence>
<name>A6G425_9BACT</name>
<keyword evidence="4" id="KW-0645">Protease</keyword>
<dbReference type="InterPro" id="IPR000667">
    <property type="entry name" value="Peptidase_S13"/>
</dbReference>
<dbReference type="MEROPS" id="S13.004"/>
<dbReference type="InterPro" id="IPR012338">
    <property type="entry name" value="Beta-lactam/transpept-like"/>
</dbReference>
<dbReference type="NCBIfam" id="TIGR00666">
    <property type="entry name" value="PBP4"/>
    <property type="match status" value="1"/>
</dbReference>
<dbReference type="Proteomes" id="UP000005801">
    <property type="component" value="Unassembled WGS sequence"/>
</dbReference>
<dbReference type="Gene3D" id="3.40.710.10">
    <property type="entry name" value="DD-peptidase/beta-lactamase superfamily"/>
    <property type="match status" value="2"/>
</dbReference>
<dbReference type="GO" id="GO:0006508">
    <property type="term" value="P:proteolysis"/>
    <property type="evidence" value="ECO:0007669"/>
    <property type="project" value="InterPro"/>
</dbReference>
<dbReference type="PRINTS" id="PR00922">
    <property type="entry name" value="DADACBPTASE3"/>
</dbReference>
<dbReference type="eggNOG" id="COG2027">
    <property type="taxonomic scope" value="Bacteria"/>
</dbReference>